<evidence type="ECO:0000313" key="11">
    <source>
        <dbReference type="Proteomes" id="UP000054498"/>
    </source>
</evidence>
<dbReference type="RefSeq" id="XP_013904233.1">
    <property type="nucleotide sequence ID" value="XM_014048779.1"/>
</dbReference>
<evidence type="ECO:0000313" key="10">
    <source>
        <dbReference type="EMBL" id="KIZ05214.1"/>
    </source>
</evidence>
<evidence type="ECO:0000256" key="5">
    <source>
        <dbReference type="ARBA" id="ARBA00023136"/>
    </source>
</evidence>
<dbReference type="PANTHER" id="PTHR12428">
    <property type="entry name" value="OXA1"/>
    <property type="match status" value="1"/>
</dbReference>
<proteinExistence type="inferred from homology"/>
<feature type="compositionally biased region" description="Basic and acidic residues" evidence="7">
    <location>
        <begin position="318"/>
        <end position="333"/>
    </location>
</feature>
<dbReference type="KEGG" id="mng:MNEG_2735"/>
<dbReference type="GO" id="GO:0051205">
    <property type="term" value="P:protein insertion into membrane"/>
    <property type="evidence" value="ECO:0007669"/>
    <property type="project" value="TreeGrafter"/>
</dbReference>
<evidence type="ECO:0000256" key="3">
    <source>
        <dbReference type="ARBA" id="ARBA00022692"/>
    </source>
</evidence>
<evidence type="ECO:0000256" key="7">
    <source>
        <dbReference type="SAM" id="MobiDB-lite"/>
    </source>
</evidence>
<feature type="transmembrane region" description="Helical" evidence="8">
    <location>
        <begin position="225"/>
        <end position="247"/>
    </location>
</feature>
<keyword evidence="5 8" id="KW-0472">Membrane</keyword>
<keyword evidence="11" id="KW-1185">Reference proteome</keyword>
<dbReference type="EMBL" id="KK100539">
    <property type="protein sequence ID" value="KIZ05214.1"/>
    <property type="molecule type" value="Genomic_DNA"/>
</dbReference>
<dbReference type="GeneID" id="25735613"/>
<dbReference type="AlphaFoldDB" id="A0A0D2LEX3"/>
<dbReference type="GO" id="GO:0032977">
    <property type="term" value="F:membrane insertase activity"/>
    <property type="evidence" value="ECO:0007669"/>
    <property type="project" value="InterPro"/>
</dbReference>
<protein>
    <recommendedName>
        <fullName evidence="9">Membrane insertase YidC/Oxa/ALB C-terminal domain-containing protein</fullName>
    </recommendedName>
</protein>
<dbReference type="InterPro" id="IPR047196">
    <property type="entry name" value="YidC_ALB_C"/>
</dbReference>
<keyword evidence="4 8" id="KW-1133">Transmembrane helix</keyword>
<feature type="domain" description="Membrane insertase YidC/Oxa/ALB C-terminal" evidence="9">
    <location>
        <begin position="55"/>
        <end position="249"/>
    </location>
</feature>
<evidence type="ECO:0000256" key="2">
    <source>
        <dbReference type="ARBA" id="ARBA00010583"/>
    </source>
</evidence>
<evidence type="ECO:0000256" key="4">
    <source>
        <dbReference type="ARBA" id="ARBA00022989"/>
    </source>
</evidence>
<evidence type="ECO:0000256" key="1">
    <source>
        <dbReference type="ARBA" id="ARBA00004141"/>
    </source>
</evidence>
<evidence type="ECO:0000259" key="9">
    <source>
        <dbReference type="Pfam" id="PF02096"/>
    </source>
</evidence>
<dbReference type="Pfam" id="PF02096">
    <property type="entry name" value="60KD_IMP"/>
    <property type="match status" value="1"/>
</dbReference>
<sequence length="408" mass="42096">MASRLPPALHLLADDAAAAAPKDDGGWFGWLTDGFEAILAFLDSALESAHVPYSYGFAIILLTILVKLATFPLSQKSMQSSLALQALQPRVKELQALYATQPEALQLETARLYREAGVNPLAGCLPTLATIPALTKAADDGLLTSGFFWIPSLGGPTTLAMRQEGSGLSWLFPFVDGAPPVGWHDAIAYLVLPVLLVASQIASQNAISPKSDDPVAQQSQAILKFIPFMIGWFSLNVPSGLTLYWFVYMRNTIKVEVPASAAAGPGPGAIIDVSGSPIIPSDRARARQGRPDGPIVEAEIVSGPPLQDGGGGSRRGSRFAERKAKEAAAKRGAEGASGGGLQPRRGGKFAERKAREAAAKAAVGRAGAGADSGSGAAGVGSGEAAAGVEERAAGEGPGDAAEEPPSKQ</sequence>
<gene>
    <name evidence="10" type="ORF">MNEG_2735</name>
</gene>
<dbReference type="GO" id="GO:0009535">
    <property type="term" value="C:chloroplast thylakoid membrane"/>
    <property type="evidence" value="ECO:0007669"/>
    <property type="project" value="TreeGrafter"/>
</dbReference>
<dbReference type="InterPro" id="IPR001708">
    <property type="entry name" value="YidC/ALB3/OXA1/COX18"/>
</dbReference>
<dbReference type="PANTHER" id="PTHR12428:SF14">
    <property type="entry name" value="ALBINO3-LIKE PROTEIN 1, CHLOROPLASTIC"/>
    <property type="match status" value="1"/>
</dbReference>
<comment type="subcellular location">
    <subcellularLocation>
        <location evidence="1 6">Membrane</location>
        <topology evidence="1 6">Multi-pass membrane protein</topology>
    </subcellularLocation>
</comment>
<organism evidence="10 11">
    <name type="scientific">Monoraphidium neglectum</name>
    <dbReference type="NCBI Taxonomy" id="145388"/>
    <lineage>
        <taxon>Eukaryota</taxon>
        <taxon>Viridiplantae</taxon>
        <taxon>Chlorophyta</taxon>
        <taxon>core chlorophytes</taxon>
        <taxon>Chlorophyceae</taxon>
        <taxon>CS clade</taxon>
        <taxon>Sphaeropleales</taxon>
        <taxon>Selenastraceae</taxon>
        <taxon>Monoraphidium</taxon>
    </lineage>
</organism>
<dbReference type="InterPro" id="IPR028055">
    <property type="entry name" value="YidC/Oxa/ALB_C"/>
</dbReference>
<feature type="compositionally biased region" description="Basic and acidic residues" evidence="7">
    <location>
        <begin position="348"/>
        <end position="358"/>
    </location>
</feature>
<dbReference type="GO" id="GO:0072598">
    <property type="term" value="P:protein localization to chloroplast"/>
    <property type="evidence" value="ECO:0007669"/>
    <property type="project" value="TreeGrafter"/>
</dbReference>
<dbReference type="NCBIfam" id="TIGR03592">
    <property type="entry name" value="yidC_oxa1_cterm"/>
    <property type="match status" value="1"/>
</dbReference>
<evidence type="ECO:0000256" key="6">
    <source>
        <dbReference type="RuleBase" id="RU003945"/>
    </source>
</evidence>
<comment type="similarity">
    <text evidence="2">Belongs to the OXA1/ALB3/YidC (TC 2.A.9.2) family.</text>
</comment>
<name>A0A0D2LEX3_9CHLO</name>
<dbReference type="CDD" id="cd20070">
    <property type="entry name" value="5TM_YidC_Alb3"/>
    <property type="match status" value="1"/>
</dbReference>
<evidence type="ECO:0000256" key="8">
    <source>
        <dbReference type="SAM" id="Phobius"/>
    </source>
</evidence>
<reference evidence="10 11" key="1">
    <citation type="journal article" date="2013" name="BMC Genomics">
        <title>Reconstruction of the lipid metabolism for the microalga Monoraphidium neglectum from its genome sequence reveals characteristics suitable for biofuel production.</title>
        <authorList>
            <person name="Bogen C."/>
            <person name="Al-Dilaimi A."/>
            <person name="Albersmeier A."/>
            <person name="Wichmann J."/>
            <person name="Grundmann M."/>
            <person name="Rupp O."/>
            <person name="Lauersen K.J."/>
            <person name="Blifernez-Klassen O."/>
            <person name="Kalinowski J."/>
            <person name="Goesmann A."/>
            <person name="Mussgnug J.H."/>
            <person name="Kruse O."/>
        </authorList>
    </citation>
    <scope>NUCLEOTIDE SEQUENCE [LARGE SCALE GENOMIC DNA]</scope>
    <source>
        <strain evidence="10 11">SAG 48.87</strain>
    </source>
</reference>
<dbReference type="STRING" id="145388.A0A0D2LEX3"/>
<feature type="compositionally biased region" description="Gly residues" evidence="7">
    <location>
        <begin position="366"/>
        <end position="381"/>
    </location>
</feature>
<keyword evidence="3 6" id="KW-0812">Transmembrane</keyword>
<dbReference type="Proteomes" id="UP000054498">
    <property type="component" value="Unassembled WGS sequence"/>
</dbReference>
<accession>A0A0D2LEX3</accession>
<dbReference type="GO" id="GO:0010027">
    <property type="term" value="P:thylakoid membrane organization"/>
    <property type="evidence" value="ECO:0007669"/>
    <property type="project" value="TreeGrafter"/>
</dbReference>
<comment type="similarity">
    <text evidence="6">Belongs to the OXA1/ALB3/YidC family.</text>
</comment>
<dbReference type="OrthoDB" id="2148490at2759"/>
<feature type="region of interest" description="Disordered" evidence="7">
    <location>
        <begin position="298"/>
        <end position="408"/>
    </location>
</feature>